<organism evidence="5 6">
    <name type="scientific">Amycolatopsis roodepoortensis</name>
    <dbReference type="NCBI Taxonomy" id="700274"/>
    <lineage>
        <taxon>Bacteria</taxon>
        <taxon>Bacillati</taxon>
        <taxon>Actinomycetota</taxon>
        <taxon>Actinomycetes</taxon>
        <taxon>Pseudonocardiales</taxon>
        <taxon>Pseudonocardiaceae</taxon>
        <taxon>Amycolatopsis</taxon>
    </lineage>
</organism>
<keyword evidence="2" id="KW-0547">Nucleotide-binding</keyword>
<dbReference type="SMART" id="SM00382">
    <property type="entry name" value="AAA"/>
    <property type="match status" value="1"/>
</dbReference>
<keyword evidence="3" id="KW-0067">ATP-binding</keyword>
<evidence type="ECO:0000259" key="4">
    <source>
        <dbReference type="PROSITE" id="PS50893"/>
    </source>
</evidence>
<evidence type="ECO:0000256" key="2">
    <source>
        <dbReference type="ARBA" id="ARBA00022741"/>
    </source>
</evidence>
<dbReference type="SUPFAM" id="SSF52540">
    <property type="entry name" value="P-loop containing nucleoside triphosphate hydrolases"/>
    <property type="match status" value="1"/>
</dbReference>
<sequence>MLVEQRDAVVAVTDLDVRVHRSPVLRGLDLVVRPGEVFGVLGPNGSGKSTLLRVLATLLRPAGGRGTVLGARLGTSHAQSVRPSIALVGHQSALHPLLTLEENLRYVATLTGQGESAVTAALDLVGLGQAAHRRADQCSQGMLRRADLARIVLTAPKLLLLDEPHAGLDPASFGLVDLVVHRVRIRGGAAVVVSHDIPRLTSLADRLALLEGGRLVPCVHEFAPEGEHR</sequence>
<accession>A0ABR9L4W2</accession>
<dbReference type="InterPro" id="IPR051782">
    <property type="entry name" value="ABC_Transporter_VariousFunc"/>
</dbReference>
<evidence type="ECO:0000313" key="5">
    <source>
        <dbReference type="EMBL" id="MBE1575372.1"/>
    </source>
</evidence>
<gene>
    <name evidence="5" type="ORF">H4W30_002419</name>
</gene>
<dbReference type="PROSITE" id="PS00211">
    <property type="entry name" value="ABC_TRANSPORTER_1"/>
    <property type="match status" value="1"/>
</dbReference>
<evidence type="ECO:0000256" key="3">
    <source>
        <dbReference type="ARBA" id="ARBA00022840"/>
    </source>
</evidence>
<dbReference type="Proteomes" id="UP000656548">
    <property type="component" value="Unassembled WGS sequence"/>
</dbReference>
<dbReference type="PROSITE" id="PS50893">
    <property type="entry name" value="ABC_TRANSPORTER_2"/>
    <property type="match status" value="1"/>
</dbReference>
<dbReference type="InterPro" id="IPR027417">
    <property type="entry name" value="P-loop_NTPase"/>
</dbReference>
<evidence type="ECO:0000256" key="1">
    <source>
        <dbReference type="ARBA" id="ARBA00022448"/>
    </source>
</evidence>
<dbReference type="RefSeq" id="WP_192742898.1">
    <property type="nucleotide sequence ID" value="NZ_JADBEJ010000004.1"/>
</dbReference>
<dbReference type="InterPro" id="IPR003593">
    <property type="entry name" value="AAA+_ATPase"/>
</dbReference>
<keyword evidence="1" id="KW-0813">Transport</keyword>
<dbReference type="EMBL" id="JADBEJ010000004">
    <property type="protein sequence ID" value="MBE1575372.1"/>
    <property type="molecule type" value="Genomic_DNA"/>
</dbReference>
<keyword evidence="6" id="KW-1185">Reference proteome</keyword>
<dbReference type="Gene3D" id="3.40.50.300">
    <property type="entry name" value="P-loop containing nucleotide triphosphate hydrolases"/>
    <property type="match status" value="1"/>
</dbReference>
<proteinExistence type="predicted"/>
<dbReference type="InterPro" id="IPR017871">
    <property type="entry name" value="ABC_transporter-like_CS"/>
</dbReference>
<protein>
    <submittedName>
        <fullName evidence="5">ABC-type multidrug transport system ATPase subunit</fullName>
    </submittedName>
</protein>
<evidence type="ECO:0000313" key="6">
    <source>
        <dbReference type="Proteomes" id="UP000656548"/>
    </source>
</evidence>
<dbReference type="InterPro" id="IPR003439">
    <property type="entry name" value="ABC_transporter-like_ATP-bd"/>
</dbReference>
<comment type="caution">
    <text evidence="5">The sequence shown here is derived from an EMBL/GenBank/DDBJ whole genome shotgun (WGS) entry which is preliminary data.</text>
</comment>
<dbReference type="PANTHER" id="PTHR42939:SF1">
    <property type="entry name" value="ABC TRANSPORTER ATP-BINDING PROTEIN ALBC-RELATED"/>
    <property type="match status" value="1"/>
</dbReference>
<dbReference type="PANTHER" id="PTHR42939">
    <property type="entry name" value="ABC TRANSPORTER ATP-BINDING PROTEIN ALBC-RELATED"/>
    <property type="match status" value="1"/>
</dbReference>
<dbReference type="CDD" id="cd03230">
    <property type="entry name" value="ABC_DR_subfamily_A"/>
    <property type="match status" value="1"/>
</dbReference>
<dbReference type="Pfam" id="PF00005">
    <property type="entry name" value="ABC_tran"/>
    <property type="match status" value="1"/>
</dbReference>
<name>A0ABR9L4W2_9PSEU</name>
<feature type="domain" description="ABC transporter" evidence="4">
    <location>
        <begin position="10"/>
        <end position="226"/>
    </location>
</feature>
<reference evidence="5 6" key="1">
    <citation type="submission" date="2020-10" db="EMBL/GenBank/DDBJ databases">
        <title>Sequencing the genomes of 1000 actinobacteria strains.</title>
        <authorList>
            <person name="Klenk H.-P."/>
        </authorList>
    </citation>
    <scope>NUCLEOTIDE SEQUENCE [LARGE SCALE GENOMIC DNA]</scope>
    <source>
        <strain evidence="5 6">DSM 46661</strain>
    </source>
</reference>